<protein>
    <submittedName>
        <fullName evidence="2">Uncharacterized protein</fullName>
    </submittedName>
</protein>
<feature type="signal peptide" evidence="1">
    <location>
        <begin position="1"/>
        <end position="20"/>
    </location>
</feature>
<proteinExistence type="predicted"/>
<accession>Q1H3F9</accession>
<dbReference type="STRING" id="265072.Mfla_0710"/>
<dbReference type="Proteomes" id="UP000002440">
    <property type="component" value="Chromosome"/>
</dbReference>
<dbReference type="HOGENOM" id="CLU_1568913_0_0_4"/>
<name>Q1H3F9_METFK</name>
<sequence>MIKSSILAFAMLGYATFAQAVHYDVRVGTSNGPVAGSKIDIDFYGDFDLAGKLPIDPHTGYKIFPGYFDDLAGGPRLTDDPGFQSFSNTLLYGEEVHFRALGTLEYWNPATGAWGGADAGSVTLYGGIPTNVWINYMLNPRNPANVAEYNYYAGGLSIPDRAFPGRKPRW</sequence>
<evidence type="ECO:0000313" key="2">
    <source>
        <dbReference type="EMBL" id="ABE48978.1"/>
    </source>
</evidence>
<dbReference type="EMBL" id="CP000284">
    <property type="protein sequence ID" value="ABE48978.1"/>
    <property type="molecule type" value="Genomic_DNA"/>
</dbReference>
<keyword evidence="1" id="KW-0732">Signal</keyword>
<dbReference type="RefSeq" id="WP_011479075.1">
    <property type="nucleotide sequence ID" value="NC_007947.1"/>
</dbReference>
<evidence type="ECO:0000313" key="3">
    <source>
        <dbReference type="Proteomes" id="UP000002440"/>
    </source>
</evidence>
<organism evidence="2 3">
    <name type="scientific">Methylobacillus flagellatus (strain ATCC 51484 / DSM 6875 / VKM B-1610 / KT)</name>
    <dbReference type="NCBI Taxonomy" id="265072"/>
    <lineage>
        <taxon>Bacteria</taxon>
        <taxon>Pseudomonadati</taxon>
        <taxon>Pseudomonadota</taxon>
        <taxon>Betaproteobacteria</taxon>
        <taxon>Nitrosomonadales</taxon>
        <taxon>Methylophilaceae</taxon>
        <taxon>Methylobacillus</taxon>
    </lineage>
</organism>
<dbReference type="OrthoDB" id="8559782at2"/>
<gene>
    <name evidence="2" type="ordered locus">Mfla_0710</name>
</gene>
<dbReference type="AlphaFoldDB" id="Q1H3F9"/>
<feature type="chain" id="PRO_5004189946" evidence="1">
    <location>
        <begin position="21"/>
        <end position="170"/>
    </location>
</feature>
<evidence type="ECO:0000256" key="1">
    <source>
        <dbReference type="SAM" id="SignalP"/>
    </source>
</evidence>
<dbReference type="KEGG" id="mfa:Mfla_0710"/>
<keyword evidence="3" id="KW-1185">Reference proteome</keyword>
<reference evidence="2 3" key="1">
    <citation type="submission" date="2006-03" db="EMBL/GenBank/DDBJ databases">
        <title>Complete sequence of Methylobacillus flagellatus KT.</title>
        <authorList>
            <consortium name="US DOE Joint Genome Institute"/>
            <person name="Copeland A."/>
            <person name="Lucas S."/>
            <person name="Lapidus A."/>
            <person name="Barry K."/>
            <person name="Detter J.C."/>
            <person name="Glavina del Rio T."/>
            <person name="Hammon N."/>
            <person name="Israni S."/>
            <person name="Dalin E."/>
            <person name="Tice H."/>
            <person name="Pitluck S."/>
            <person name="Brettin T."/>
            <person name="Bruce D."/>
            <person name="Han C."/>
            <person name="Tapia R."/>
            <person name="Saunders E."/>
            <person name="Gilna P."/>
            <person name="Schmutz J."/>
            <person name="Larimer F."/>
            <person name="Land M."/>
            <person name="Kyrpides N."/>
            <person name="Anderson I."/>
            <person name="Richardson P."/>
        </authorList>
    </citation>
    <scope>NUCLEOTIDE SEQUENCE [LARGE SCALE GENOMIC DNA]</scope>
    <source>
        <strain evidence="3">KT / ATCC 51484 / DSM 6875</strain>
    </source>
</reference>